<sequence>MASSSSNNINEIKEVSGSYNLAMAFKSHFNNEMTQEKGCLKRFVEKCNQLEKKVEDRQVPLKETHHLGPFNKKAVAILSCLVETQEREHNRIILLTALINDISDGIREKERQAKLMEVHEQVSSDEVRV</sequence>
<protein>
    <submittedName>
        <fullName evidence="1">Uncharacterized protein</fullName>
    </submittedName>
</protein>
<gene>
    <name evidence="1" type="ORF">CTI12_AA258190</name>
</gene>
<evidence type="ECO:0000313" key="2">
    <source>
        <dbReference type="Proteomes" id="UP000245207"/>
    </source>
</evidence>
<evidence type="ECO:0000313" key="1">
    <source>
        <dbReference type="EMBL" id="PWA73689.1"/>
    </source>
</evidence>
<dbReference type="AlphaFoldDB" id="A0A2U1NJK4"/>
<comment type="caution">
    <text evidence="1">The sequence shown here is derived from an EMBL/GenBank/DDBJ whole genome shotgun (WGS) entry which is preliminary data.</text>
</comment>
<dbReference type="EMBL" id="PKPP01002695">
    <property type="protein sequence ID" value="PWA73689.1"/>
    <property type="molecule type" value="Genomic_DNA"/>
</dbReference>
<keyword evidence="2" id="KW-1185">Reference proteome</keyword>
<reference evidence="1 2" key="1">
    <citation type="journal article" date="2018" name="Mol. Plant">
        <title>The genome of Artemisia annua provides insight into the evolution of Asteraceae family and artemisinin biosynthesis.</title>
        <authorList>
            <person name="Shen Q."/>
            <person name="Zhang L."/>
            <person name="Liao Z."/>
            <person name="Wang S."/>
            <person name="Yan T."/>
            <person name="Shi P."/>
            <person name="Liu M."/>
            <person name="Fu X."/>
            <person name="Pan Q."/>
            <person name="Wang Y."/>
            <person name="Lv Z."/>
            <person name="Lu X."/>
            <person name="Zhang F."/>
            <person name="Jiang W."/>
            <person name="Ma Y."/>
            <person name="Chen M."/>
            <person name="Hao X."/>
            <person name="Li L."/>
            <person name="Tang Y."/>
            <person name="Lv G."/>
            <person name="Zhou Y."/>
            <person name="Sun X."/>
            <person name="Brodelius P.E."/>
            <person name="Rose J.K.C."/>
            <person name="Tang K."/>
        </authorList>
    </citation>
    <scope>NUCLEOTIDE SEQUENCE [LARGE SCALE GENOMIC DNA]</scope>
    <source>
        <strain evidence="2">cv. Huhao1</strain>
        <tissue evidence="1">Leaf</tissue>
    </source>
</reference>
<proteinExistence type="predicted"/>
<dbReference type="Proteomes" id="UP000245207">
    <property type="component" value="Unassembled WGS sequence"/>
</dbReference>
<accession>A0A2U1NJK4</accession>
<name>A0A2U1NJK4_ARTAN</name>
<organism evidence="1 2">
    <name type="scientific">Artemisia annua</name>
    <name type="common">Sweet wormwood</name>
    <dbReference type="NCBI Taxonomy" id="35608"/>
    <lineage>
        <taxon>Eukaryota</taxon>
        <taxon>Viridiplantae</taxon>
        <taxon>Streptophyta</taxon>
        <taxon>Embryophyta</taxon>
        <taxon>Tracheophyta</taxon>
        <taxon>Spermatophyta</taxon>
        <taxon>Magnoliopsida</taxon>
        <taxon>eudicotyledons</taxon>
        <taxon>Gunneridae</taxon>
        <taxon>Pentapetalae</taxon>
        <taxon>asterids</taxon>
        <taxon>campanulids</taxon>
        <taxon>Asterales</taxon>
        <taxon>Asteraceae</taxon>
        <taxon>Asteroideae</taxon>
        <taxon>Anthemideae</taxon>
        <taxon>Artemisiinae</taxon>
        <taxon>Artemisia</taxon>
    </lineage>
</organism>